<dbReference type="Proteomes" id="UP000688137">
    <property type="component" value="Unassembled WGS sequence"/>
</dbReference>
<proteinExistence type="predicted"/>
<dbReference type="EMBL" id="CAJJDM010000001">
    <property type="protein sequence ID" value="CAD8043013.1"/>
    <property type="molecule type" value="Genomic_DNA"/>
</dbReference>
<comment type="caution">
    <text evidence="1">The sequence shown here is derived from an EMBL/GenBank/DDBJ whole genome shotgun (WGS) entry which is preliminary data.</text>
</comment>
<dbReference type="PIRSF" id="PIRSF005715">
    <property type="entry name" value="VPS45_Sec1"/>
    <property type="match status" value="1"/>
</dbReference>
<dbReference type="GO" id="GO:0016192">
    <property type="term" value="P:vesicle-mediated transport"/>
    <property type="evidence" value="ECO:0007669"/>
    <property type="project" value="InterPro"/>
</dbReference>
<sequence length="581" mass="66776">MQNPNIPQYEFDITIYKDYLKNKIIALLETMPGNKQLILSQRVLQLLKLSIENKLLQESGVKKTLTIENINQIENDITQIFIIIPPKLDVTRKIAKMIKAANGPNNTYKLVFWPSRTILAKELLEQEGVLSSVEIKDFSFDLIPLDLDVLSLEMPDAFRDMMIDQDLSIYNYVADSINRIQIVMGNIPNIYCKGDGAKMVYDIIKVENSQSDQNQDSQEVESLIIYDRSIDLVTPMLTQLVYEGLIDEQFGINGNLVSLQKKVFGKEGQEGEEYQTLQLNSEKDPLMYKVRGLQVASLAKYLYEQARQQEIEKTEFQKEKQTQLNEKIVQQAKKIKLEQESNSRHLNISGKIAENIKTISFYKLLSLEQGIINGDKTERTLDYIEAMIQLEMDLNKVVRLLTLRSLVDGGLKQKPFDYMRREIVHVYGFKTIAFLNNLSKAGMLFKSDAKQLFFKLQEQFKLLNVDIRSDDTDPKDPAYTYSGHCPLMARLTEKIFDKGSWKPFKTQMQLINGYQYEPDRPIKLNIPGKKPIVIIYILGGVTYGEIASLRLLGKQFNKEVIICTTNMTNGTKLISSLRERI</sequence>
<evidence type="ECO:0000313" key="2">
    <source>
        <dbReference type="Proteomes" id="UP000688137"/>
    </source>
</evidence>
<evidence type="ECO:0000313" key="1">
    <source>
        <dbReference type="EMBL" id="CAD8043013.1"/>
    </source>
</evidence>
<dbReference type="PANTHER" id="PTHR11679">
    <property type="entry name" value="VESICLE PROTEIN SORTING-ASSOCIATED"/>
    <property type="match status" value="1"/>
</dbReference>
<keyword evidence="2" id="KW-1185">Reference proteome</keyword>
<dbReference type="AlphaFoldDB" id="A0A8S1JLT2"/>
<dbReference type="Pfam" id="PF00995">
    <property type="entry name" value="Sec1"/>
    <property type="match status" value="1"/>
</dbReference>
<reference evidence="1" key="1">
    <citation type="submission" date="2021-01" db="EMBL/GenBank/DDBJ databases">
        <authorList>
            <consortium name="Genoscope - CEA"/>
            <person name="William W."/>
        </authorList>
    </citation>
    <scope>NUCLEOTIDE SEQUENCE</scope>
</reference>
<name>A0A8S1JLT2_PARPR</name>
<organism evidence="1 2">
    <name type="scientific">Paramecium primaurelia</name>
    <dbReference type="NCBI Taxonomy" id="5886"/>
    <lineage>
        <taxon>Eukaryota</taxon>
        <taxon>Sar</taxon>
        <taxon>Alveolata</taxon>
        <taxon>Ciliophora</taxon>
        <taxon>Intramacronucleata</taxon>
        <taxon>Oligohymenophorea</taxon>
        <taxon>Peniculida</taxon>
        <taxon>Parameciidae</taxon>
        <taxon>Paramecium</taxon>
    </lineage>
</organism>
<dbReference type="OMA" id="HLMEMNA"/>
<dbReference type="InterPro" id="IPR001619">
    <property type="entry name" value="Sec1-like"/>
</dbReference>
<accession>A0A8S1JLT2</accession>
<protein>
    <submittedName>
        <fullName evidence="1">Uncharacterized protein</fullName>
    </submittedName>
</protein>
<gene>
    <name evidence="1" type="ORF">PPRIM_AZ9-3.1.T0040232</name>
</gene>